<evidence type="ECO:0000256" key="4">
    <source>
        <dbReference type="ARBA" id="ARBA00022475"/>
    </source>
</evidence>
<reference evidence="12 13" key="1">
    <citation type="submission" date="2015-01" db="EMBL/GenBank/DDBJ databases">
        <title>The Genome Sequence of Fonsecaea pedrosoi CBS 271.37.</title>
        <authorList>
            <consortium name="The Broad Institute Genomics Platform"/>
            <person name="Cuomo C."/>
            <person name="de Hoog S."/>
            <person name="Gorbushina A."/>
            <person name="Stielow B."/>
            <person name="Teixiera M."/>
            <person name="Abouelleil A."/>
            <person name="Chapman S.B."/>
            <person name="Priest M."/>
            <person name="Young S.K."/>
            <person name="Wortman J."/>
            <person name="Nusbaum C."/>
            <person name="Birren B."/>
        </authorList>
    </citation>
    <scope>NUCLEOTIDE SEQUENCE [LARGE SCALE GENOMIC DNA]</scope>
    <source>
        <strain evidence="12 13">CBS 271.37</strain>
    </source>
</reference>
<keyword evidence="4" id="KW-1003">Cell membrane</keyword>
<dbReference type="Proteomes" id="UP000053029">
    <property type="component" value="Unassembled WGS sequence"/>
</dbReference>
<keyword evidence="7 10" id="KW-0472">Membrane</keyword>
<evidence type="ECO:0000256" key="1">
    <source>
        <dbReference type="ARBA" id="ARBA00004651"/>
    </source>
</evidence>
<dbReference type="CDD" id="cd17502">
    <property type="entry name" value="MFS_Azr1_MDR_like"/>
    <property type="match status" value="1"/>
</dbReference>
<dbReference type="OrthoDB" id="10021397at2759"/>
<evidence type="ECO:0000256" key="9">
    <source>
        <dbReference type="SAM" id="MobiDB-lite"/>
    </source>
</evidence>
<evidence type="ECO:0000256" key="8">
    <source>
        <dbReference type="ARBA" id="ARBA00023180"/>
    </source>
</evidence>
<dbReference type="HOGENOM" id="CLU_000960_22_1_1"/>
<dbReference type="GO" id="GO:0005886">
    <property type="term" value="C:plasma membrane"/>
    <property type="evidence" value="ECO:0007669"/>
    <property type="project" value="UniProtKB-SubCell"/>
</dbReference>
<dbReference type="Gene3D" id="1.20.1720.10">
    <property type="entry name" value="Multidrug resistance protein D"/>
    <property type="match status" value="1"/>
</dbReference>
<accession>A0A0D2DYU5</accession>
<dbReference type="GO" id="GO:0022857">
    <property type="term" value="F:transmembrane transporter activity"/>
    <property type="evidence" value="ECO:0007669"/>
    <property type="project" value="InterPro"/>
</dbReference>
<feature type="transmembrane region" description="Helical" evidence="10">
    <location>
        <begin position="358"/>
        <end position="376"/>
    </location>
</feature>
<dbReference type="PRINTS" id="PR01036">
    <property type="entry name" value="TCRTETB"/>
</dbReference>
<evidence type="ECO:0000259" key="11">
    <source>
        <dbReference type="PROSITE" id="PS50850"/>
    </source>
</evidence>
<dbReference type="InterPro" id="IPR020846">
    <property type="entry name" value="MFS_dom"/>
</dbReference>
<feature type="transmembrane region" description="Helical" evidence="10">
    <location>
        <begin position="169"/>
        <end position="187"/>
    </location>
</feature>
<dbReference type="PROSITE" id="PS50850">
    <property type="entry name" value="MFS"/>
    <property type="match status" value="1"/>
</dbReference>
<dbReference type="Pfam" id="PF07690">
    <property type="entry name" value="MFS_1"/>
    <property type="match status" value="1"/>
</dbReference>
<feature type="region of interest" description="Disordered" evidence="9">
    <location>
        <begin position="1"/>
        <end position="113"/>
    </location>
</feature>
<evidence type="ECO:0000313" key="13">
    <source>
        <dbReference type="Proteomes" id="UP000053029"/>
    </source>
</evidence>
<evidence type="ECO:0000256" key="7">
    <source>
        <dbReference type="ARBA" id="ARBA00023136"/>
    </source>
</evidence>
<evidence type="ECO:0000256" key="6">
    <source>
        <dbReference type="ARBA" id="ARBA00022989"/>
    </source>
</evidence>
<feature type="transmembrane region" description="Helical" evidence="10">
    <location>
        <begin position="224"/>
        <end position="249"/>
    </location>
</feature>
<feature type="transmembrane region" description="Helical" evidence="10">
    <location>
        <begin position="430"/>
        <end position="451"/>
    </location>
</feature>
<dbReference type="EMBL" id="KN846970">
    <property type="protein sequence ID" value="KIW82936.1"/>
    <property type="molecule type" value="Genomic_DNA"/>
</dbReference>
<feature type="transmembrane region" description="Helical" evidence="10">
    <location>
        <begin position="525"/>
        <end position="548"/>
    </location>
</feature>
<dbReference type="GeneID" id="25301669"/>
<feature type="transmembrane region" description="Helical" evidence="10">
    <location>
        <begin position="397"/>
        <end position="418"/>
    </location>
</feature>
<feature type="compositionally biased region" description="Basic and acidic residues" evidence="9">
    <location>
        <begin position="42"/>
        <end position="59"/>
    </location>
</feature>
<sequence length="632" mass="67399">MGLFGKKTTSSASNPVEPAQRINVEPEDAAVVPSLSVSEADSLEKSRDLETTMVDEKGPEANQKIQDASPVANHNADSSQGTAYLPSEKEGKTQEDVQVESDTKSTSSVSVVGPAGPGDDDEVVYPGGVKLALICLALCLSVFLVALDNTIIATAIPKITDHFKSLGDVGWYGSSYLLTTCALQLFFGKLYTFYSIKTVYLVSIVIFEVGSAVCGGAPTSDALIVGRAIAGVGSAGIFSGALVIIAYTVPLKKRPIYTGIIGAMYGIASIAGPLLGGAFTDGPGWRWCFYINLPLGGVTLVVIFIYFHSPVRKAEQKVPLRERAHQLDLGGTALFIIAIVVCLLALQWGGSTYAWSNWRIILCLTLFGVLTIVFVIHQYFMKEYGTIPFNIISQRSVASACWFSFTLGASFFVLIYWVPIWFQAIKGASAFKSGIMCLPMVLALVLANIATGVGTTAIGYYAPFYFGCVVLSAIGSGLLTTFETTTGHEKWIGYQVIYGFGVGLGMQQALITVQTVLPLKDVPTGTAMVMFMQTFGGALFVSVAQNIFNNRLMSEIPKLAPGIDPAIILHVGATSLKEQIPKAALAGVQTAYNTSLTQTWYIAVAMTCLQLIGAVFVEWKSVRGMQPGGIAA</sequence>
<dbReference type="Gene3D" id="1.20.1250.20">
    <property type="entry name" value="MFS general substrate transporter like domains"/>
    <property type="match status" value="1"/>
</dbReference>
<feature type="transmembrane region" description="Helical" evidence="10">
    <location>
        <begin position="458"/>
        <end position="479"/>
    </location>
</feature>
<dbReference type="FunFam" id="1.20.1720.10:FF:000012">
    <property type="entry name" value="MFS toxin efflux pump (AflT)"/>
    <property type="match status" value="1"/>
</dbReference>
<comment type="similarity">
    <text evidence="2">Belongs to the major facilitator superfamily. TCR/Tet family.</text>
</comment>
<feature type="transmembrane region" description="Helical" evidence="10">
    <location>
        <begin position="491"/>
        <end position="513"/>
    </location>
</feature>
<feature type="transmembrane region" description="Helical" evidence="10">
    <location>
        <begin position="327"/>
        <end position="346"/>
    </location>
</feature>
<dbReference type="InterPro" id="IPR036259">
    <property type="entry name" value="MFS_trans_sf"/>
</dbReference>
<gene>
    <name evidence="12" type="ORF">Z517_02179</name>
</gene>
<keyword evidence="6 10" id="KW-1133">Transmembrane helix</keyword>
<comment type="subcellular location">
    <subcellularLocation>
        <location evidence="1">Cell membrane</location>
        <topology evidence="1">Multi-pass membrane protein</topology>
    </subcellularLocation>
</comment>
<proteinExistence type="inferred from homology"/>
<feature type="domain" description="Major facilitator superfamily (MFS) profile" evidence="11">
    <location>
        <begin position="134"/>
        <end position="622"/>
    </location>
</feature>
<keyword evidence="13" id="KW-1185">Reference proteome</keyword>
<feature type="transmembrane region" description="Helical" evidence="10">
    <location>
        <begin position="599"/>
        <end position="617"/>
    </location>
</feature>
<dbReference type="SUPFAM" id="SSF103473">
    <property type="entry name" value="MFS general substrate transporter"/>
    <property type="match status" value="1"/>
</dbReference>
<evidence type="ECO:0000256" key="3">
    <source>
        <dbReference type="ARBA" id="ARBA00022448"/>
    </source>
</evidence>
<dbReference type="VEuPathDB" id="FungiDB:Z517_02179"/>
<dbReference type="InterPro" id="IPR011701">
    <property type="entry name" value="MFS"/>
</dbReference>
<dbReference type="RefSeq" id="XP_013286744.1">
    <property type="nucleotide sequence ID" value="XM_013431290.1"/>
</dbReference>
<dbReference type="AlphaFoldDB" id="A0A0D2DYU5"/>
<feature type="transmembrane region" description="Helical" evidence="10">
    <location>
        <begin position="287"/>
        <end position="307"/>
    </location>
</feature>
<dbReference type="PANTHER" id="PTHR23501">
    <property type="entry name" value="MAJOR FACILITATOR SUPERFAMILY"/>
    <property type="match status" value="1"/>
</dbReference>
<feature type="transmembrane region" description="Helical" evidence="10">
    <location>
        <begin position="199"/>
        <end position="218"/>
    </location>
</feature>
<keyword evidence="8" id="KW-0325">Glycoprotein</keyword>
<evidence type="ECO:0000256" key="5">
    <source>
        <dbReference type="ARBA" id="ARBA00022692"/>
    </source>
</evidence>
<dbReference type="FunFam" id="1.20.1250.20:FF:000489">
    <property type="entry name" value="MFS general substrate transporter"/>
    <property type="match status" value="1"/>
</dbReference>
<keyword evidence="5 10" id="KW-0812">Transmembrane</keyword>
<feature type="transmembrane region" description="Helical" evidence="10">
    <location>
        <begin position="256"/>
        <end position="275"/>
    </location>
</feature>
<dbReference type="FunFam" id="1.20.1250.20:FF:000196">
    <property type="entry name" value="MFS toxin efflux pump (AflT)"/>
    <property type="match status" value="1"/>
</dbReference>
<organism evidence="12 13">
    <name type="scientific">Fonsecaea pedrosoi CBS 271.37</name>
    <dbReference type="NCBI Taxonomy" id="1442368"/>
    <lineage>
        <taxon>Eukaryota</taxon>
        <taxon>Fungi</taxon>
        <taxon>Dikarya</taxon>
        <taxon>Ascomycota</taxon>
        <taxon>Pezizomycotina</taxon>
        <taxon>Eurotiomycetes</taxon>
        <taxon>Chaetothyriomycetidae</taxon>
        <taxon>Chaetothyriales</taxon>
        <taxon>Herpotrichiellaceae</taxon>
        <taxon>Fonsecaea</taxon>
    </lineage>
</organism>
<evidence type="ECO:0000313" key="12">
    <source>
        <dbReference type="EMBL" id="KIW82936.1"/>
    </source>
</evidence>
<name>A0A0D2DYU5_9EURO</name>
<evidence type="ECO:0000256" key="10">
    <source>
        <dbReference type="SAM" id="Phobius"/>
    </source>
</evidence>
<dbReference type="PANTHER" id="PTHR23501:SF199">
    <property type="entry name" value="MFS EFFLUX TRANSPORTER INPD-RELATED"/>
    <property type="match status" value="1"/>
</dbReference>
<feature type="transmembrane region" description="Helical" evidence="10">
    <location>
        <begin position="131"/>
        <end position="157"/>
    </location>
</feature>
<keyword evidence="3" id="KW-0813">Transport</keyword>
<protein>
    <submittedName>
        <fullName evidence="12">Unplaced genomic scaffold supercont1.2, whole genome shotgun sequence</fullName>
    </submittedName>
</protein>
<evidence type="ECO:0000256" key="2">
    <source>
        <dbReference type="ARBA" id="ARBA00007520"/>
    </source>
</evidence>